<protein>
    <submittedName>
        <fullName evidence="2">Endoglucanase</fullName>
        <ecNumber evidence="2">3.2.1.4</ecNumber>
    </submittedName>
</protein>
<name>A0A8I0NZQ5_9ACTN</name>
<proteinExistence type="predicted"/>
<feature type="domain" description="Endoglucanase B carbohydrate binding" evidence="1">
    <location>
        <begin position="23"/>
        <end position="93"/>
    </location>
</feature>
<dbReference type="InterPro" id="IPR040946">
    <property type="entry name" value="CBM46"/>
</dbReference>
<sequence length="108" mass="11793">MNATPEARFSRGVPWRIDLISYDIPVLANASGGTGGLSVPTLFRGDQLASMEARDDDGSNAGPASWTSFQQWDTAFSAYTDDFIKLTAEFLTAPRVGCIRHVRDGRPR</sequence>
<keyword evidence="3" id="KW-1185">Reference proteome</keyword>
<dbReference type="EMBL" id="JADBGF010000001">
    <property type="protein sequence ID" value="MBE1594702.1"/>
    <property type="molecule type" value="Genomic_DNA"/>
</dbReference>
<keyword evidence="2" id="KW-0326">Glycosidase</keyword>
<gene>
    <name evidence="2" type="ORF">H4687_000831</name>
</gene>
<reference evidence="2 3" key="1">
    <citation type="submission" date="2020-10" db="EMBL/GenBank/DDBJ databases">
        <title>Sequencing the genomes of 1000 actinobacteria strains.</title>
        <authorList>
            <person name="Klenk H.-P."/>
        </authorList>
    </citation>
    <scope>NUCLEOTIDE SEQUENCE [LARGE SCALE GENOMIC DNA]</scope>
    <source>
        <strain evidence="2 3">DSM 41803</strain>
    </source>
</reference>
<dbReference type="GeneID" id="86825453"/>
<accession>A0A8I0NZQ5</accession>
<comment type="caution">
    <text evidence="2">The sequence shown here is derived from an EMBL/GenBank/DDBJ whole genome shotgun (WGS) entry which is preliminary data.</text>
</comment>
<dbReference type="RefSeq" id="WP_233443457.1">
    <property type="nucleotide sequence ID" value="NZ_JADBGF010000001.1"/>
</dbReference>
<evidence type="ECO:0000259" key="1">
    <source>
        <dbReference type="Pfam" id="PF18448"/>
    </source>
</evidence>
<dbReference type="Proteomes" id="UP000629287">
    <property type="component" value="Unassembled WGS sequence"/>
</dbReference>
<dbReference type="Pfam" id="PF18448">
    <property type="entry name" value="CBM46"/>
    <property type="match status" value="1"/>
</dbReference>
<dbReference type="AlphaFoldDB" id="A0A8I0NZQ5"/>
<evidence type="ECO:0000313" key="3">
    <source>
        <dbReference type="Proteomes" id="UP000629287"/>
    </source>
</evidence>
<dbReference type="GO" id="GO:0008810">
    <property type="term" value="F:cellulase activity"/>
    <property type="evidence" value="ECO:0007669"/>
    <property type="project" value="UniProtKB-EC"/>
</dbReference>
<dbReference type="EC" id="3.2.1.4" evidence="2"/>
<organism evidence="2 3">
    <name type="scientific">Streptomyces stelliscabiei</name>
    <dbReference type="NCBI Taxonomy" id="146820"/>
    <lineage>
        <taxon>Bacteria</taxon>
        <taxon>Bacillati</taxon>
        <taxon>Actinomycetota</taxon>
        <taxon>Actinomycetes</taxon>
        <taxon>Kitasatosporales</taxon>
        <taxon>Streptomycetaceae</taxon>
        <taxon>Streptomyces</taxon>
    </lineage>
</organism>
<evidence type="ECO:0000313" key="2">
    <source>
        <dbReference type="EMBL" id="MBE1594702.1"/>
    </source>
</evidence>
<keyword evidence="2" id="KW-0378">Hydrolase</keyword>